<protein>
    <submittedName>
        <fullName evidence="2">Uncharacterized protein</fullName>
    </submittedName>
</protein>
<dbReference type="EMBL" id="LR796996">
    <property type="protein sequence ID" value="CAB4180108.1"/>
    <property type="molecule type" value="Genomic_DNA"/>
</dbReference>
<evidence type="ECO:0000313" key="4">
    <source>
        <dbReference type="EMBL" id="CAB4221817.1"/>
    </source>
</evidence>
<dbReference type="EMBL" id="LR796439">
    <property type="protein sequence ID" value="CAB4144680.1"/>
    <property type="molecule type" value="Genomic_DNA"/>
</dbReference>
<gene>
    <name evidence="2" type="ORF">UFOVP1045_4</name>
    <name evidence="3" type="ORF">UFOVP1194_58</name>
    <name evidence="4" type="ORF">UFOVP1641_54</name>
    <name evidence="1" type="ORF">UFOVP466_57</name>
</gene>
<accession>A0A6J5QFY2</accession>
<name>A0A6J5QFY2_9CAUD</name>
<organism evidence="2">
    <name type="scientific">uncultured Caudovirales phage</name>
    <dbReference type="NCBI Taxonomy" id="2100421"/>
    <lineage>
        <taxon>Viruses</taxon>
        <taxon>Duplodnaviria</taxon>
        <taxon>Heunggongvirae</taxon>
        <taxon>Uroviricota</taxon>
        <taxon>Caudoviricetes</taxon>
        <taxon>Peduoviridae</taxon>
        <taxon>Maltschvirus</taxon>
        <taxon>Maltschvirus maltsch</taxon>
    </lineage>
</organism>
<dbReference type="EMBL" id="LR797152">
    <property type="protein sequence ID" value="CAB4190406.1"/>
    <property type="molecule type" value="Genomic_DNA"/>
</dbReference>
<sequence length="565" mass="62790">MALSPRFEFPGIPAESVIAANYSLGHGITPGVITVEVPAGKAKPRQEGACVFTFGSTTLRIDGCKVDTGQSRIGQGQIWTYSILDGRWPWQYGYIIGHYNIRRPDGRLRELTEKTPQELAKMLLEEMHVTSFDVSKMENTRRPEIHWSYENPAQALATLADEVGCRVVYRIDKTVAILPAGEGASLPNYAAQSIDFTMDTAQIPSGIIVVGAESTYQTRWELEAVGLDDDGQWKLIDDLSYKPTNGWEEEDPETMGNVAEQKDATKPNPRALALQTVWRCYRIKASESGGPLGDGTFEGIDTLPETYRGYLPLSSGLIDIQSTETSDEDGVALERKPKPPFIRGKFFDSQWLGANVEDVNYKGQVSVDGENGIIMFDKPIYIEDDGDYVEAEIVVEVAHPIRRADRELERPTWVFPLTGSSNVGKKVLMSPDLKYTVKVLYDLSNAETGKEDNRTIDKLDEQAEYLAKTFLASLSTVESGDRSYPGLIDTKTDGAISQVSWSIGRGPAMTRVSRNSEHDADIIPPFKERRRKELSAKFERDLADAQETTAAYRMTSGKLEPKFSD</sequence>
<evidence type="ECO:0000313" key="1">
    <source>
        <dbReference type="EMBL" id="CAB4144680.1"/>
    </source>
</evidence>
<dbReference type="EMBL" id="LR797505">
    <property type="protein sequence ID" value="CAB4221817.1"/>
    <property type="molecule type" value="Genomic_DNA"/>
</dbReference>
<evidence type="ECO:0000313" key="2">
    <source>
        <dbReference type="EMBL" id="CAB4180108.1"/>
    </source>
</evidence>
<evidence type="ECO:0000313" key="3">
    <source>
        <dbReference type="EMBL" id="CAB4190406.1"/>
    </source>
</evidence>
<proteinExistence type="predicted"/>
<reference evidence="2" key="1">
    <citation type="submission" date="2020-05" db="EMBL/GenBank/DDBJ databases">
        <authorList>
            <person name="Chiriac C."/>
            <person name="Salcher M."/>
            <person name="Ghai R."/>
            <person name="Kavagutti S V."/>
        </authorList>
    </citation>
    <scope>NUCLEOTIDE SEQUENCE</scope>
</reference>